<gene>
    <name evidence="2" type="ORF">DAMNIGENAA_14360</name>
</gene>
<comment type="caution">
    <text evidence="2">The sequence shown here is derived from an EMBL/GenBank/DDBJ whole genome shotgun (WGS) entry which is preliminary data.</text>
</comment>
<accession>A0A9W6D2E1</accession>
<dbReference type="RefSeq" id="WP_281793278.1">
    <property type="nucleotide sequence ID" value="NZ_BSDR01000001.1"/>
</dbReference>
<keyword evidence="1" id="KW-1133">Transmembrane helix</keyword>
<keyword evidence="1" id="KW-0472">Membrane</keyword>
<dbReference type="EMBL" id="BSDR01000001">
    <property type="protein sequence ID" value="GLI34003.1"/>
    <property type="molecule type" value="Genomic_DNA"/>
</dbReference>
<organism evidence="2 3">
    <name type="scientific">Desulforhabdus amnigena</name>
    <dbReference type="NCBI Taxonomy" id="40218"/>
    <lineage>
        <taxon>Bacteria</taxon>
        <taxon>Pseudomonadati</taxon>
        <taxon>Thermodesulfobacteriota</taxon>
        <taxon>Syntrophobacteria</taxon>
        <taxon>Syntrophobacterales</taxon>
        <taxon>Syntrophobacteraceae</taxon>
        <taxon>Desulforhabdus</taxon>
    </lineage>
</organism>
<evidence type="ECO:0000256" key="1">
    <source>
        <dbReference type="SAM" id="Phobius"/>
    </source>
</evidence>
<feature type="transmembrane region" description="Helical" evidence="1">
    <location>
        <begin position="58"/>
        <end position="75"/>
    </location>
</feature>
<name>A0A9W6D2E1_9BACT</name>
<proteinExistence type="predicted"/>
<keyword evidence="1" id="KW-0812">Transmembrane</keyword>
<dbReference type="Proteomes" id="UP001144372">
    <property type="component" value="Unassembled WGS sequence"/>
</dbReference>
<keyword evidence="3" id="KW-1185">Reference proteome</keyword>
<evidence type="ECO:0000313" key="2">
    <source>
        <dbReference type="EMBL" id="GLI34003.1"/>
    </source>
</evidence>
<evidence type="ECO:0000313" key="3">
    <source>
        <dbReference type="Proteomes" id="UP001144372"/>
    </source>
</evidence>
<reference evidence="2" key="1">
    <citation type="submission" date="2022-12" db="EMBL/GenBank/DDBJ databases">
        <title>Reference genome sequencing for broad-spectrum identification of bacterial and archaeal isolates by mass spectrometry.</title>
        <authorList>
            <person name="Sekiguchi Y."/>
            <person name="Tourlousse D.M."/>
        </authorList>
    </citation>
    <scope>NUCLEOTIDE SEQUENCE</scope>
    <source>
        <strain evidence="2">ASRB1</strain>
    </source>
</reference>
<feature type="transmembrane region" description="Helical" evidence="1">
    <location>
        <begin position="96"/>
        <end position="116"/>
    </location>
</feature>
<feature type="transmembrane region" description="Helical" evidence="1">
    <location>
        <begin position="12"/>
        <end position="38"/>
    </location>
</feature>
<sequence>MGKRTRSVELIGTLLVVTAAFVQWAVLLEQTWAVIWAWYKFYGYGGGGHITVGKDTQLLFYMLSSLTAFIGLIISRLPNNDATSCIQKRLSRIGSFALVTGMLFWTTILMSPLVVFR</sequence>
<dbReference type="AlphaFoldDB" id="A0A9W6D2E1"/>
<protein>
    <submittedName>
        <fullName evidence="2">Uncharacterized protein</fullName>
    </submittedName>
</protein>